<organism evidence="7 8">
    <name type="scientific">Niveispirillum lacus</name>
    <dbReference type="NCBI Taxonomy" id="1981099"/>
    <lineage>
        <taxon>Bacteria</taxon>
        <taxon>Pseudomonadati</taxon>
        <taxon>Pseudomonadota</taxon>
        <taxon>Alphaproteobacteria</taxon>
        <taxon>Rhodospirillales</taxon>
        <taxon>Azospirillaceae</taxon>
        <taxon>Niveispirillum</taxon>
    </lineage>
</organism>
<dbReference type="GO" id="GO:0000976">
    <property type="term" value="F:transcription cis-regulatory region binding"/>
    <property type="evidence" value="ECO:0007669"/>
    <property type="project" value="TreeGrafter"/>
</dbReference>
<dbReference type="AlphaFoldDB" id="A0A255Z7S5"/>
<evidence type="ECO:0000256" key="1">
    <source>
        <dbReference type="ARBA" id="ARBA00023015"/>
    </source>
</evidence>
<dbReference type="PRINTS" id="PR00455">
    <property type="entry name" value="HTHTETR"/>
</dbReference>
<dbReference type="GO" id="GO:0003700">
    <property type="term" value="F:DNA-binding transcription factor activity"/>
    <property type="evidence" value="ECO:0007669"/>
    <property type="project" value="TreeGrafter"/>
</dbReference>
<sequence>MAAMVRSSSRGDAINSRAPTGTPAKAFSSVTTCGALPPDSFCVHVLGISVAPSQRFTVATMMIGHFLTDSQYMEGGRSMPKAKGRNAEMRQATRAAILDAARRLFEVDGYDAVPTQAICAAAGVSQGALFDHFGSKRDLFIAVHDQWQDRLVATIEAAATGIADPWQRFSGIWRTYLSSTQDPAMRQVLLLDGPYVIGLAPMRARDRDTAFAFFKEEVTALMQAGLIRAMDAHGLSVLLFGALDQAAFEMADFPADTALRHRLLDSFEALMQALRPAPGPVP</sequence>
<dbReference type="SUPFAM" id="SSF46689">
    <property type="entry name" value="Homeodomain-like"/>
    <property type="match status" value="1"/>
</dbReference>
<dbReference type="Proteomes" id="UP000216998">
    <property type="component" value="Unassembled WGS sequence"/>
</dbReference>
<dbReference type="PROSITE" id="PS50977">
    <property type="entry name" value="HTH_TETR_2"/>
    <property type="match status" value="1"/>
</dbReference>
<name>A0A255Z7S5_9PROT</name>
<dbReference type="PANTHER" id="PTHR30055">
    <property type="entry name" value="HTH-TYPE TRANSCRIPTIONAL REGULATOR RUTR"/>
    <property type="match status" value="1"/>
</dbReference>
<feature type="DNA-binding region" description="H-T-H motif" evidence="4">
    <location>
        <begin position="114"/>
        <end position="133"/>
    </location>
</feature>
<evidence type="ECO:0000313" key="7">
    <source>
        <dbReference type="EMBL" id="OYQ37613.1"/>
    </source>
</evidence>
<dbReference type="OrthoDB" id="5292901at2"/>
<gene>
    <name evidence="7" type="ORF">CHU95_00865</name>
</gene>
<accession>A0A255Z7S5</accession>
<dbReference type="Pfam" id="PF00440">
    <property type="entry name" value="TetR_N"/>
    <property type="match status" value="1"/>
</dbReference>
<dbReference type="Pfam" id="PF21351">
    <property type="entry name" value="TetR_C_41"/>
    <property type="match status" value="1"/>
</dbReference>
<keyword evidence="8" id="KW-1185">Reference proteome</keyword>
<dbReference type="InterPro" id="IPR050109">
    <property type="entry name" value="HTH-type_TetR-like_transc_reg"/>
</dbReference>
<dbReference type="Gene3D" id="1.10.357.10">
    <property type="entry name" value="Tetracycline Repressor, domain 2"/>
    <property type="match status" value="1"/>
</dbReference>
<feature type="compositionally biased region" description="Polar residues" evidence="5">
    <location>
        <begin position="1"/>
        <end position="10"/>
    </location>
</feature>
<evidence type="ECO:0000256" key="2">
    <source>
        <dbReference type="ARBA" id="ARBA00023125"/>
    </source>
</evidence>
<keyword evidence="2 4" id="KW-0238">DNA-binding</keyword>
<dbReference type="PANTHER" id="PTHR30055:SF234">
    <property type="entry name" value="HTH-TYPE TRANSCRIPTIONAL REGULATOR BETI"/>
    <property type="match status" value="1"/>
</dbReference>
<evidence type="ECO:0000256" key="5">
    <source>
        <dbReference type="SAM" id="MobiDB-lite"/>
    </source>
</evidence>
<evidence type="ECO:0000313" key="8">
    <source>
        <dbReference type="Proteomes" id="UP000216998"/>
    </source>
</evidence>
<evidence type="ECO:0000256" key="3">
    <source>
        <dbReference type="ARBA" id="ARBA00023163"/>
    </source>
</evidence>
<keyword evidence="3" id="KW-0804">Transcription</keyword>
<protein>
    <recommendedName>
        <fullName evidence="6">HTH tetR-type domain-containing protein</fullName>
    </recommendedName>
</protein>
<dbReference type="InterPro" id="IPR009057">
    <property type="entry name" value="Homeodomain-like_sf"/>
</dbReference>
<proteinExistence type="predicted"/>
<feature type="region of interest" description="Disordered" evidence="5">
    <location>
        <begin position="1"/>
        <end position="24"/>
    </location>
</feature>
<comment type="caution">
    <text evidence="7">The sequence shown here is derived from an EMBL/GenBank/DDBJ whole genome shotgun (WGS) entry which is preliminary data.</text>
</comment>
<dbReference type="InterPro" id="IPR001647">
    <property type="entry name" value="HTH_TetR"/>
</dbReference>
<reference evidence="7 8" key="1">
    <citation type="submission" date="2017-07" db="EMBL/GenBank/DDBJ databases">
        <title>Niveispirillum cyanobacteriorum sp. nov., isolated from cyanobacterial aggregates in a eutrophic lake.</title>
        <authorList>
            <person name="Cai H."/>
        </authorList>
    </citation>
    <scope>NUCLEOTIDE SEQUENCE [LARGE SCALE GENOMIC DNA]</scope>
    <source>
        <strain evidence="8">TH1-14</strain>
    </source>
</reference>
<keyword evidence="1" id="KW-0805">Transcription regulation</keyword>
<evidence type="ECO:0000259" key="6">
    <source>
        <dbReference type="PROSITE" id="PS50977"/>
    </source>
</evidence>
<dbReference type="EMBL" id="NOXU01000012">
    <property type="protein sequence ID" value="OYQ37613.1"/>
    <property type="molecule type" value="Genomic_DNA"/>
</dbReference>
<evidence type="ECO:0000256" key="4">
    <source>
        <dbReference type="PROSITE-ProRule" id="PRU00335"/>
    </source>
</evidence>
<feature type="domain" description="HTH tetR-type" evidence="6">
    <location>
        <begin position="91"/>
        <end position="151"/>
    </location>
</feature>
<dbReference type="InterPro" id="IPR049484">
    <property type="entry name" value="Rv0078-like_C"/>
</dbReference>